<sequence>MRLLVPHLDSERAYDLKEVRLANAYIRAFSLTRSSPDAQRLVNWTKPKFTGRKWGSVQAVGDFASIAAEVISVRSVVTKSKGLSIDFVNENLRELSDAASFDEAVKVIKGFLNNYTAEEQKWLIKIILKDLKVGLSEDSILAVYHPDARNVFNRCNNLQKVTDELTDPHKRVTNFEITLFNPIRPMLAKRLDIGEIPKALGGKTFWMEEKLDGERIQLHKAGDKFAYYSRRAIDYTHLYGESKDEGSLTPYIYNLFNHTDSCILDGEMLAYNPIYDAFMQFGTLKTAASDMFDDPEKPRPCFVVFDVILLNNKPLNKQKYSKRREILNRMINPLRGHLQLMPYKEGKDKKDLLKALEFSIQDGQEGFIVKNPESPYQFDTRCSDWIKLKADYFDGLSDSLDLLIIGGSYGKGKRANMVGTFMCGLRVPTEDGTPKFQAFCRVGSGFTLVQQKEFHEAHNWVHYDAKNCPSWITIGKDKPDVIVQVPTTAKVVEVRASEIIQATQYPSSLTLRFPRFIKTRDDKDWTMVMTVEEMYELKKIGLQRPPTLTEDSPPESSKKTVALRKRQKMLQFTLQSSIEVVDQPLFENMTFYVFRHACKTKVEEVIRREGGRILGTAKNNGEPFHIIAITQDLALKSLANKEPVDIISSSWIADCVGNRKLLPLTPLYYIYMKPETKLKVYRDYDKYGDSYTEDVTPTGLQVMLKHVDTGSIEENDFMSLLKDFEYRYCPAQHIFKDVVAYIANNTMSEDIKLRETITDYNLKYDWDKWYRCTNAYHRLSIAERILKYYGVQIAPKPSDARVTHVIISRFDTKDVPSIKNDVGSSHSTLCEFVYDDWVYESHKHGVRLDCKVFDYFENLKKESSEQDNSDIWQSFFQE</sequence>
<dbReference type="InterPro" id="IPR012310">
    <property type="entry name" value="DNA_ligase_ATP-dep_cent"/>
</dbReference>
<dbReference type="GO" id="GO:0046872">
    <property type="term" value="F:metal ion binding"/>
    <property type="evidence" value="ECO:0007669"/>
    <property type="project" value="UniProtKB-KW"/>
</dbReference>
<evidence type="ECO:0000256" key="9">
    <source>
        <dbReference type="ARBA" id="ARBA00022840"/>
    </source>
</evidence>
<dbReference type="PANTHER" id="PTHR45997:SF1">
    <property type="entry name" value="DNA LIGASE 4"/>
    <property type="match status" value="1"/>
</dbReference>
<evidence type="ECO:0000256" key="4">
    <source>
        <dbReference type="ARBA" id="ARBA00022598"/>
    </source>
</evidence>
<keyword evidence="5" id="KW-0479">Metal-binding</keyword>
<dbReference type="Pfam" id="PF04679">
    <property type="entry name" value="DNA_ligase_A_C"/>
    <property type="match status" value="1"/>
</dbReference>
<feature type="domain" description="ATP-dependent DNA ligase family profile" evidence="17">
    <location>
        <begin position="293"/>
        <end position="427"/>
    </location>
</feature>
<evidence type="ECO:0000256" key="5">
    <source>
        <dbReference type="ARBA" id="ARBA00022723"/>
    </source>
</evidence>
<keyword evidence="12 15" id="KW-0234">DNA repair</keyword>
<comment type="cofactor">
    <cofactor evidence="1">
        <name>Mg(2+)</name>
        <dbReference type="ChEBI" id="CHEBI:18420"/>
    </cofactor>
</comment>
<evidence type="ECO:0000256" key="13">
    <source>
        <dbReference type="ARBA" id="ARBA00023242"/>
    </source>
</evidence>
<dbReference type="EMBL" id="CAJVPI010001051">
    <property type="protein sequence ID" value="CAG8591504.1"/>
    <property type="molecule type" value="Genomic_DNA"/>
</dbReference>
<accession>A0A9N9C716</accession>
<dbReference type="GO" id="GO:0005524">
    <property type="term" value="F:ATP binding"/>
    <property type="evidence" value="ECO:0007669"/>
    <property type="project" value="UniProtKB-KW"/>
</dbReference>
<dbReference type="InterPro" id="IPR012340">
    <property type="entry name" value="NA-bd_OB-fold"/>
</dbReference>
<keyword evidence="20" id="KW-1185">Reference proteome</keyword>
<keyword evidence="7 15" id="KW-0547">Nucleotide-binding</keyword>
<dbReference type="Gene3D" id="3.40.50.10190">
    <property type="entry name" value="BRCT domain"/>
    <property type="match status" value="2"/>
</dbReference>
<dbReference type="EC" id="6.5.1.1" evidence="15"/>
<comment type="caution">
    <text evidence="19">The sequence shown here is derived from an EMBL/GenBank/DDBJ whole genome shotgun (WGS) entry which is preliminary data.</text>
</comment>
<dbReference type="InterPro" id="IPR044125">
    <property type="entry name" value="Adenylation_DNA_ligase_IV"/>
</dbReference>
<dbReference type="PROSITE" id="PS50172">
    <property type="entry name" value="BRCT"/>
    <property type="match status" value="1"/>
</dbReference>
<dbReference type="PANTHER" id="PTHR45997">
    <property type="entry name" value="DNA LIGASE 4"/>
    <property type="match status" value="1"/>
</dbReference>
<evidence type="ECO:0000259" key="17">
    <source>
        <dbReference type="PROSITE" id="PS50160"/>
    </source>
</evidence>
<dbReference type="Gene3D" id="3.30.470.30">
    <property type="entry name" value="DNA ligase/mRNA capping enzyme"/>
    <property type="match status" value="1"/>
</dbReference>
<dbReference type="NCBIfam" id="TIGR00574">
    <property type="entry name" value="dnl1"/>
    <property type="match status" value="1"/>
</dbReference>
<proteinExistence type="inferred from homology"/>
<dbReference type="SMART" id="SM00292">
    <property type="entry name" value="BRCT"/>
    <property type="match status" value="2"/>
</dbReference>
<dbReference type="GO" id="GO:0006303">
    <property type="term" value="P:double-strand break repair via nonhomologous end joining"/>
    <property type="evidence" value="ECO:0007669"/>
    <property type="project" value="TreeGrafter"/>
</dbReference>
<dbReference type="SUPFAM" id="SSF56091">
    <property type="entry name" value="DNA ligase/mRNA capping enzyme, catalytic domain"/>
    <property type="match status" value="1"/>
</dbReference>
<evidence type="ECO:0000256" key="3">
    <source>
        <dbReference type="ARBA" id="ARBA00007572"/>
    </source>
</evidence>
<dbReference type="InterPro" id="IPR029710">
    <property type="entry name" value="LIG4"/>
</dbReference>
<dbReference type="GO" id="GO:0003677">
    <property type="term" value="F:DNA binding"/>
    <property type="evidence" value="ECO:0007669"/>
    <property type="project" value="InterPro"/>
</dbReference>
<evidence type="ECO:0000256" key="7">
    <source>
        <dbReference type="ARBA" id="ARBA00022741"/>
    </source>
</evidence>
<evidence type="ECO:0000256" key="1">
    <source>
        <dbReference type="ARBA" id="ARBA00001946"/>
    </source>
</evidence>
<dbReference type="GO" id="GO:0006297">
    <property type="term" value="P:nucleotide-excision repair, DNA gap filling"/>
    <property type="evidence" value="ECO:0007669"/>
    <property type="project" value="TreeGrafter"/>
</dbReference>
<dbReference type="Gene3D" id="1.10.3260.10">
    <property type="entry name" value="DNA ligase, ATP-dependent, N-terminal domain"/>
    <property type="match status" value="1"/>
</dbReference>
<dbReference type="PROSITE" id="PS00697">
    <property type="entry name" value="DNA_LIGASE_A1"/>
    <property type="match status" value="1"/>
</dbReference>
<name>A0A9N9C716_9GLOM</name>
<comment type="similarity">
    <text evidence="3 16">Belongs to the ATP-dependent DNA ligase family.</text>
</comment>
<evidence type="ECO:0000256" key="6">
    <source>
        <dbReference type="ARBA" id="ARBA00022737"/>
    </source>
</evidence>
<dbReference type="PROSITE" id="PS50160">
    <property type="entry name" value="DNA_LIGASE_A3"/>
    <property type="match status" value="1"/>
</dbReference>
<keyword evidence="6" id="KW-0677">Repeat</keyword>
<dbReference type="InterPro" id="IPR016059">
    <property type="entry name" value="DNA_ligase_ATP-dep_CS"/>
</dbReference>
<evidence type="ECO:0000256" key="11">
    <source>
        <dbReference type="ARBA" id="ARBA00023172"/>
    </source>
</evidence>
<dbReference type="InterPro" id="IPR001357">
    <property type="entry name" value="BRCT_dom"/>
</dbReference>
<keyword evidence="4 15" id="KW-0436">Ligase</keyword>
<reference evidence="19" key="1">
    <citation type="submission" date="2021-06" db="EMBL/GenBank/DDBJ databases">
        <authorList>
            <person name="Kallberg Y."/>
            <person name="Tangrot J."/>
            <person name="Rosling A."/>
        </authorList>
    </citation>
    <scope>NUCLEOTIDE SEQUENCE</scope>
    <source>
        <strain evidence="19">BR232B</strain>
    </source>
</reference>
<dbReference type="GO" id="GO:0071897">
    <property type="term" value="P:DNA biosynthetic process"/>
    <property type="evidence" value="ECO:0007669"/>
    <property type="project" value="InterPro"/>
</dbReference>
<dbReference type="InterPro" id="IPR021536">
    <property type="entry name" value="DNA_ligase_IV_dom"/>
</dbReference>
<dbReference type="InterPro" id="IPR012309">
    <property type="entry name" value="DNA_ligase_ATP-dep_C"/>
</dbReference>
<dbReference type="Pfam" id="PF01068">
    <property type="entry name" value="DNA_ligase_A_M"/>
    <property type="match status" value="1"/>
</dbReference>
<dbReference type="Pfam" id="PF04675">
    <property type="entry name" value="DNA_ligase_A_N"/>
    <property type="match status" value="1"/>
</dbReference>
<dbReference type="Pfam" id="PF16589">
    <property type="entry name" value="BRCT_2"/>
    <property type="match status" value="1"/>
</dbReference>
<keyword evidence="8 15" id="KW-0227">DNA damage</keyword>
<keyword evidence="13" id="KW-0539">Nucleus</keyword>
<gene>
    <name evidence="19" type="ORF">PBRASI_LOCUS7148</name>
</gene>
<organism evidence="19 20">
    <name type="scientific">Paraglomus brasilianum</name>
    <dbReference type="NCBI Taxonomy" id="144538"/>
    <lineage>
        <taxon>Eukaryota</taxon>
        <taxon>Fungi</taxon>
        <taxon>Fungi incertae sedis</taxon>
        <taxon>Mucoromycota</taxon>
        <taxon>Glomeromycotina</taxon>
        <taxon>Glomeromycetes</taxon>
        <taxon>Paraglomerales</taxon>
        <taxon>Paraglomeraceae</taxon>
        <taxon>Paraglomus</taxon>
    </lineage>
</organism>
<evidence type="ECO:0000313" key="19">
    <source>
        <dbReference type="EMBL" id="CAG8591504.1"/>
    </source>
</evidence>
<evidence type="ECO:0000256" key="15">
    <source>
        <dbReference type="RuleBase" id="RU000617"/>
    </source>
</evidence>
<evidence type="ECO:0000256" key="2">
    <source>
        <dbReference type="ARBA" id="ARBA00004123"/>
    </source>
</evidence>
<evidence type="ECO:0000256" key="16">
    <source>
        <dbReference type="RuleBase" id="RU004196"/>
    </source>
</evidence>
<dbReference type="GO" id="GO:0006310">
    <property type="term" value="P:DNA recombination"/>
    <property type="evidence" value="ECO:0007669"/>
    <property type="project" value="UniProtKB-KW"/>
</dbReference>
<dbReference type="SUPFAM" id="SSF50249">
    <property type="entry name" value="Nucleic acid-binding proteins"/>
    <property type="match status" value="1"/>
</dbReference>
<comment type="subcellular location">
    <subcellularLocation>
        <location evidence="2">Nucleus</location>
    </subcellularLocation>
</comment>
<dbReference type="InterPro" id="IPR012308">
    <property type="entry name" value="DNA_ligase_ATP-dep_N"/>
</dbReference>
<protein>
    <recommendedName>
        <fullName evidence="15">DNA ligase</fullName>
        <ecNumber evidence="15">6.5.1.1</ecNumber>
    </recommendedName>
</protein>
<dbReference type="AlphaFoldDB" id="A0A9N9C716"/>
<dbReference type="SUPFAM" id="SSF52113">
    <property type="entry name" value="BRCT domain"/>
    <property type="match status" value="1"/>
</dbReference>
<dbReference type="Proteomes" id="UP000789739">
    <property type="component" value="Unassembled WGS sequence"/>
</dbReference>
<evidence type="ECO:0000256" key="10">
    <source>
        <dbReference type="ARBA" id="ARBA00022842"/>
    </source>
</evidence>
<keyword evidence="11 15" id="KW-0233">DNA recombination</keyword>
<dbReference type="Pfam" id="PF11411">
    <property type="entry name" value="DNA_ligase_IV"/>
    <property type="match status" value="1"/>
</dbReference>
<comment type="catalytic activity">
    <reaction evidence="14 15">
        <text>ATP + (deoxyribonucleotide)n-3'-hydroxyl + 5'-phospho-(deoxyribonucleotide)m = (deoxyribonucleotide)n+m + AMP + diphosphate.</text>
        <dbReference type="EC" id="6.5.1.1"/>
    </reaction>
</comment>
<feature type="domain" description="BRCT" evidence="18">
    <location>
        <begin position="581"/>
        <end position="669"/>
    </location>
</feature>
<evidence type="ECO:0000256" key="8">
    <source>
        <dbReference type="ARBA" id="ARBA00022763"/>
    </source>
</evidence>
<evidence type="ECO:0000259" key="18">
    <source>
        <dbReference type="PROSITE" id="PS50172"/>
    </source>
</evidence>
<dbReference type="OrthoDB" id="2445260at2759"/>
<dbReference type="GO" id="GO:0003910">
    <property type="term" value="F:DNA ligase (ATP) activity"/>
    <property type="evidence" value="ECO:0007669"/>
    <property type="project" value="UniProtKB-EC"/>
</dbReference>
<evidence type="ECO:0000256" key="12">
    <source>
        <dbReference type="ARBA" id="ARBA00023204"/>
    </source>
</evidence>
<dbReference type="CDD" id="cd07903">
    <property type="entry name" value="Adenylation_DNA_ligase_IV"/>
    <property type="match status" value="1"/>
</dbReference>
<dbReference type="GO" id="GO:0032807">
    <property type="term" value="C:DNA ligase IV complex"/>
    <property type="evidence" value="ECO:0007669"/>
    <property type="project" value="TreeGrafter"/>
</dbReference>
<dbReference type="Gene3D" id="2.40.50.140">
    <property type="entry name" value="Nucleic acid-binding proteins"/>
    <property type="match status" value="1"/>
</dbReference>
<keyword evidence="10" id="KW-0460">Magnesium</keyword>
<keyword evidence="9 15" id="KW-0067">ATP-binding</keyword>
<dbReference type="InterPro" id="IPR036420">
    <property type="entry name" value="BRCT_dom_sf"/>
</dbReference>
<dbReference type="InterPro" id="IPR036599">
    <property type="entry name" value="DNA_ligase_N_sf"/>
</dbReference>
<evidence type="ECO:0000313" key="20">
    <source>
        <dbReference type="Proteomes" id="UP000789739"/>
    </source>
</evidence>
<evidence type="ECO:0000256" key="14">
    <source>
        <dbReference type="ARBA" id="ARBA00034003"/>
    </source>
</evidence>
<dbReference type="InterPro" id="IPR000977">
    <property type="entry name" value="DNA_ligase_ATP-dep"/>
</dbReference>